<dbReference type="CDD" id="cd07505">
    <property type="entry name" value="HAD_BPGM-like"/>
    <property type="match status" value="1"/>
</dbReference>
<sequence length="217" mass="23448">MHSPQAVIFDMDGTLIDTERVSQTAWRRAAADLGIDVPERIWNAFVGCSMPDAHAMVDEEFGDPALTDRLFAHQVDLYYEIREQALEPCTGALDALRALAEAGVTVALATTTIREHAIPLMDRFGMTPFFSSMTFGDEIAHPKPAPDIYLEAARRLGLDPVACVAVEDSVNGALAALTAGMTTFMVPEWATPTPELTKRCAGMLGSLSELPALVLGR</sequence>
<dbReference type="Gene3D" id="3.40.50.1000">
    <property type="entry name" value="HAD superfamily/HAD-like"/>
    <property type="match status" value="1"/>
</dbReference>
<accession>A0ABT7V1K7</accession>
<dbReference type="RefSeq" id="WP_289510592.1">
    <property type="nucleotide sequence ID" value="NZ_JAUDEA010000002.1"/>
</dbReference>
<dbReference type="InterPro" id="IPR023214">
    <property type="entry name" value="HAD_sf"/>
</dbReference>
<comment type="caution">
    <text evidence="1">The sequence shown here is derived from an EMBL/GenBank/DDBJ whole genome shotgun (WGS) entry which is preliminary data.</text>
</comment>
<reference evidence="2" key="1">
    <citation type="submission" date="2023-06" db="EMBL/GenBank/DDBJ databases">
        <title>Identification and characterization of horizontal gene transfer across gut microbiota members of farm animals based on homology search.</title>
        <authorList>
            <person name="Zeman M."/>
            <person name="Kubasova T."/>
            <person name="Jahodarova E."/>
            <person name="Nykrynova M."/>
            <person name="Rychlik I."/>
        </authorList>
    </citation>
    <scope>NUCLEOTIDE SEQUENCE [LARGE SCALE GENOMIC DNA]</scope>
    <source>
        <strain evidence="2">153_Feed</strain>
    </source>
</reference>
<dbReference type="EMBL" id="JAUDEA010000002">
    <property type="protein sequence ID" value="MDM8270494.1"/>
    <property type="molecule type" value="Genomic_DNA"/>
</dbReference>
<dbReference type="SUPFAM" id="SSF56784">
    <property type="entry name" value="HAD-like"/>
    <property type="match status" value="1"/>
</dbReference>
<evidence type="ECO:0000313" key="2">
    <source>
        <dbReference type="Proteomes" id="UP001529256"/>
    </source>
</evidence>
<dbReference type="SFLD" id="SFLDG01129">
    <property type="entry name" value="C1.5:_HAD__Beta-PGM__Phosphata"/>
    <property type="match status" value="1"/>
</dbReference>
<dbReference type="SFLD" id="SFLDG01135">
    <property type="entry name" value="C1.5.6:_HAD__Beta-PGM__Phospha"/>
    <property type="match status" value="1"/>
</dbReference>
<dbReference type="SFLD" id="SFLDS00003">
    <property type="entry name" value="Haloacid_Dehalogenase"/>
    <property type="match status" value="1"/>
</dbReference>
<name>A0ABT7V1K7_9ACTN</name>
<dbReference type="InterPro" id="IPR023198">
    <property type="entry name" value="PGP-like_dom2"/>
</dbReference>
<proteinExistence type="predicted"/>
<organism evidence="1 2">
    <name type="scientific">Thermophilibacter provencensis</name>
    <dbReference type="NCBI Taxonomy" id="1852386"/>
    <lineage>
        <taxon>Bacteria</taxon>
        <taxon>Bacillati</taxon>
        <taxon>Actinomycetota</taxon>
        <taxon>Coriobacteriia</taxon>
        <taxon>Coriobacteriales</taxon>
        <taxon>Atopobiaceae</taxon>
        <taxon>Thermophilibacter</taxon>
    </lineage>
</organism>
<dbReference type="InterPro" id="IPR036412">
    <property type="entry name" value="HAD-like_sf"/>
</dbReference>
<keyword evidence="2" id="KW-1185">Reference proteome</keyword>
<reference evidence="1 2" key="2">
    <citation type="submission" date="2023-06" db="EMBL/GenBank/DDBJ databases">
        <title>Identification and characterization of horizontal gene transfer across gut microbiota members of farm animals based on homology search.</title>
        <authorList>
            <person name="Schwarzerova J."/>
            <person name="Nykrynova M."/>
            <person name="Jureckova K."/>
            <person name="Cejkova D."/>
            <person name="Rychlik I."/>
        </authorList>
    </citation>
    <scope>NUCLEOTIDE SEQUENCE [LARGE SCALE GENOMIC DNA]</scope>
    <source>
        <strain evidence="1 2">153_Feed</strain>
    </source>
</reference>
<dbReference type="InterPro" id="IPR006439">
    <property type="entry name" value="HAD-SF_hydro_IA"/>
</dbReference>
<dbReference type="Gene3D" id="1.10.150.240">
    <property type="entry name" value="Putative phosphatase, domain 2"/>
    <property type="match status" value="1"/>
</dbReference>
<gene>
    <name evidence="1" type="ORF">QUW25_02150</name>
</gene>
<dbReference type="Pfam" id="PF00702">
    <property type="entry name" value="Hydrolase"/>
    <property type="match status" value="1"/>
</dbReference>
<evidence type="ECO:0000313" key="1">
    <source>
        <dbReference type="EMBL" id="MDM8270494.1"/>
    </source>
</evidence>
<protein>
    <submittedName>
        <fullName evidence="1">HAD family phosphatase</fullName>
    </submittedName>
</protein>
<dbReference type="PANTHER" id="PTHR18901:SF38">
    <property type="entry name" value="PSEUDOURIDINE-5'-PHOSPHATASE"/>
    <property type="match status" value="1"/>
</dbReference>
<dbReference type="Proteomes" id="UP001529256">
    <property type="component" value="Unassembled WGS sequence"/>
</dbReference>
<dbReference type="PANTHER" id="PTHR18901">
    <property type="entry name" value="2-DEOXYGLUCOSE-6-PHOSPHATE PHOSPHATASE 2"/>
    <property type="match status" value="1"/>
</dbReference>
<dbReference type="NCBIfam" id="TIGR01509">
    <property type="entry name" value="HAD-SF-IA-v3"/>
    <property type="match status" value="1"/>
</dbReference>
<reference evidence="1 2" key="3">
    <citation type="submission" date="2023-06" db="EMBL/GenBank/DDBJ databases">
        <authorList>
            <person name="Zeman M."/>
            <person name="Kubasova T."/>
            <person name="Jahodarova E."/>
            <person name="Nykrynova M."/>
            <person name="Rychlik I."/>
        </authorList>
    </citation>
    <scope>NUCLEOTIDE SEQUENCE [LARGE SCALE GENOMIC DNA]</scope>
    <source>
        <strain evidence="1 2">153_Feed</strain>
    </source>
</reference>